<dbReference type="Gene3D" id="3.40.50.10540">
    <property type="entry name" value="Crotonobetainyl-coa:carnitine coa-transferase, domain 1"/>
    <property type="match status" value="1"/>
</dbReference>
<dbReference type="Pfam" id="PF02515">
    <property type="entry name" value="CoA_transf_3"/>
    <property type="match status" value="1"/>
</dbReference>
<dbReference type="AlphaFoldDB" id="A0A7K3L6J5"/>
<keyword evidence="1 2" id="KW-0808">Transferase</keyword>
<dbReference type="Gene3D" id="3.30.1540.10">
    <property type="entry name" value="formyl-coa transferase, domain 3"/>
    <property type="match status" value="1"/>
</dbReference>
<organism evidence="2 3">
    <name type="scientific">Mycolicibacter kumamotonensis</name>
    <dbReference type="NCBI Taxonomy" id="354243"/>
    <lineage>
        <taxon>Bacteria</taxon>
        <taxon>Bacillati</taxon>
        <taxon>Actinomycetota</taxon>
        <taxon>Actinomycetes</taxon>
        <taxon>Mycobacteriales</taxon>
        <taxon>Mycobacteriaceae</taxon>
        <taxon>Mycolicibacter</taxon>
    </lineage>
</organism>
<dbReference type="Proteomes" id="UP000466523">
    <property type="component" value="Unassembled WGS sequence"/>
</dbReference>
<name>A0A7K3L6J5_9MYCO</name>
<dbReference type="PANTHER" id="PTHR48207:SF3">
    <property type="entry name" value="SUCCINATE--HYDROXYMETHYLGLUTARATE COA-TRANSFERASE"/>
    <property type="match status" value="1"/>
</dbReference>
<proteinExistence type="predicted"/>
<sequence>MAGPLDGVTVVALEQAVSAPFASRQLADLGARVIKIERVGDGDFARAYDDEIRGMASHFVWVNRNKESVALDFTVPSGRAVLDELIASADVFVQNLAPGTAERMGLSAAQLVATHPRLIACDVTGYGEGGPYAAKRAYDLLVQAESASIATTGWPDRPAKPGIAIADLSAGMYAFSSVLAALYERERTGRGRAISISMFDAICELMGYSIYFTSYSGRTHTPNGISHPSLSPYEAFETADGRKVVVGVQNDREWARLATRVLGRPELAEDPRFATGPARTAHREQVTALCGQVLARMTLEEAIEALDNAGVACGRVNLPNELIEHPQLEARRRWRDVDSPVGPIRSLLPPPVSPGWDLRMDRIPDVGDSTVAILKELGRIDSEIDDLKRAGVVGVPATDGPVEDKGAEHGS</sequence>
<dbReference type="GO" id="GO:0008410">
    <property type="term" value="F:CoA-transferase activity"/>
    <property type="evidence" value="ECO:0007669"/>
    <property type="project" value="TreeGrafter"/>
</dbReference>
<gene>
    <name evidence="2" type="ORF">GWR20_02500</name>
</gene>
<dbReference type="SUPFAM" id="SSF89796">
    <property type="entry name" value="CoA-transferase family III (CaiB/BaiF)"/>
    <property type="match status" value="1"/>
</dbReference>
<protein>
    <submittedName>
        <fullName evidence="2">CoA transferase</fullName>
    </submittedName>
</protein>
<evidence type="ECO:0000256" key="1">
    <source>
        <dbReference type="ARBA" id="ARBA00022679"/>
    </source>
</evidence>
<accession>A0A7K3L6J5</accession>
<dbReference type="InterPro" id="IPR050483">
    <property type="entry name" value="CoA-transferase_III_domain"/>
</dbReference>
<dbReference type="EMBL" id="JAACYR010000005">
    <property type="protein sequence ID" value="NDJ88034.1"/>
    <property type="molecule type" value="Genomic_DNA"/>
</dbReference>
<dbReference type="InterPro" id="IPR003673">
    <property type="entry name" value="CoA-Trfase_fam_III"/>
</dbReference>
<dbReference type="PANTHER" id="PTHR48207">
    <property type="entry name" value="SUCCINATE--HYDROXYMETHYLGLUTARATE COA-TRANSFERASE"/>
    <property type="match status" value="1"/>
</dbReference>
<comment type="caution">
    <text evidence="2">The sequence shown here is derived from an EMBL/GenBank/DDBJ whole genome shotgun (WGS) entry which is preliminary data.</text>
</comment>
<dbReference type="RefSeq" id="WP_162111687.1">
    <property type="nucleotide sequence ID" value="NZ_JAACYR010000005.1"/>
</dbReference>
<dbReference type="InterPro" id="IPR023606">
    <property type="entry name" value="CoA-Trfase_III_dom_1_sf"/>
</dbReference>
<dbReference type="InterPro" id="IPR044855">
    <property type="entry name" value="CoA-Trfase_III_dom3_sf"/>
</dbReference>
<evidence type="ECO:0000313" key="3">
    <source>
        <dbReference type="Proteomes" id="UP000466523"/>
    </source>
</evidence>
<evidence type="ECO:0000313" key="2">
    <source>
        <dbReference type="EMBL" id="NDJ88034.1"/>
    </source>
</evidence>
<reference evidence="2 3" key="1">
    <citation type="submission" date="2020-01" db="EMBL/GenBank/DDBJ databases">
        <authorList>
            <person name="Sanchez-Estrada R."/>
            <person name="Gonzalez-Y-Merchand J.A."/>
            <person name="Rivera-Gutierrez S."/>
        </authorList>
    </citation>
    <scope>NUCLEOTIDE SEQUENCE [LARGE SCALE GENOMIC DNA]</scope>
    <source>
        <strain evidence="2 3">CST 7247</strain>
    </source>
</reference>